<reference evidence="3 4" key="1">
    <citation type="submission" date="2016-10" db="EMBL/GenBank/DDBJ databases">
        <title>Genome sequence of the basidiomycete white-rot fungus Trametes pubescens.</title>
        <authorList>
            <person name="Makela M.R."/>
            <person name="Granchi Z."/>
            <person name="Peng M."/>
            <person name="De Vries R.P."/>
            <person name="Grigoriev I."/>
            <person name="Riley R."/>
            <person name="Hilden K."/>
        </authorList>
    </citation>
    <scope>NUCLEOTIDE SEQUENCE [LARGE SCALE GENOMIC DNA]</scope>
    <source>
        <strain evidence="3 4">FBCC735</strain>
    </source>
</reference>
<feature type="domain" description="DUF6697" evidence="2">
    <location>
        <begin position="95"/>
        <end position="257"/>
    </location>
</feature>
<comment type="caution">
    <text evidence="3">The sequence shown here is derived from an EMBL/GenBank/DDBJ whole genome shotgun (WGS) entry which is preliminary data.</text>
</comment>
<feature type="region of interest" description="Disordered" evidence="1">
    <location>
        <begin position="266"/>
        <end position="296"/>
    </location>
</feature>
<accession>A0A1M2W129</accession>
<dbReference type="OrthoDB" id="2757553at2759"/>
<sequence length="331" mass="36974">MEEFRRAAAKERKMDDSLLLNASRKIEYLEVKLREKAEEVSVLRKAHSSGRDHNGLGSSCSDTITLPNRIQEMDAMPQVQITAPLLADVTRVLTKKSLAYILGGFTPNIIGRCTASATELSRKHGIREYLCPHIEHHTCLPAGPGKHGYLQLGFGKDSGMFEKGEYRHVFVGTGKFFAYYGYYHVLRVESLTRHEWASLPIQMKMMYSDSAMQKDKSDRPTTIRQVFADHESGASRVPCVRLQCVAFNTAFHEELIQANRVYLEETTKRSNSGGGRRKRQRVAAADDSSSDSSEDDTALALLAGARARNITNSRRLTRRASSSSLSSLPSE</sequence>
<dbReference type="Proteomes" id="UP000184267">
    <property type="component" value="Unassembled WGS sequence"/>
</dbReference>
<dbReference type="OMA" id="TRHEWAS"/>
<feature type="compositionally biased region" description="Low complexity" evidence="1">
    <location>
        <begin position="319"/>
        <end position="331"/>
    </location>
</feature>
<evidence type="ECO:0000313" key="3">
    <source>
        <dbReference type="EMBL" id="OJT13472.1"/>
    </source>
</evidence>
<evidence type="ECO:0000256" key="1">
    <source>
        <dbReference type="SAM" id="MobiDB-lite"/>
    </source>
</evidence>
<gene>
    <name evidence="3" type="ORF">TRAPUB_10002</name>
</gene>
<protein>
    <recommendedName>
        <fullName evidence="2">DUF6697 domain-containing protein</fullName>
    </recommendedName>
</protein>
<keyword evidence="4" id="KW-1185">Reference proteome</keyword>
<dbReference type="EMBL" id="MNAD01000406">
    <property type="protein sequence ID" value="OJT13472.1"/>
    <property type="molecule type" value="Genomic_DNA"/>
</dbReference>
<evidence type="ECO:0000313" key="4">
    <source>
        <dbReference type="Proteomes" id="UP000184267"/>
    </source>
</evidence>
<feature type="region of interest" description="Disordered" evidence="1">
    <location>
        <begin position="311"/>
        <end position="331"/>
    </location>
</feature>
<dbReference type="Pfam" id="PF20411">
    <property type="entry name" value="DUF6697"/>
    <property type="match status" value="1"/>
</dbReference>
<dbReference type="AlphaFoldDB" id="A0A1M2W129"/>
<evidence type="ECO:0000259" key="2">
    <source>
        <dbReference type="Pfam" id="PF20411"/>
    </source>
</evidence>
<dbReference type="STRING" id="154538.A0A1M2W129"/>
<name>A0A1M2W129_TRAPU</name>
<dbReference type="InterPro" id="IPR046520">
    <property type="entry name" value="DUF6697"/>
</dbReference>
<organism evidence="3 4">
    <name type="scientific">Trametes pubescens</name>
    <name type="common">White-rot fungus</name>
    <dbReference type="NCBI Taxonomy" id="154538"/>
    <lineage>
        <taxon>Eukaryota</taxon>
        <taxon>Fungi</taxon>
        <taxon>Dikarya</taxon>
        <taxon>Basidiomycota</taxon>
        <taxon>Agaricomycotina</taxon>
        <taxon>Agaricomycetes</taxon>
        <taxon>Polyporales</taxon>
        <taxon>Polyporaceae</taxon>
        <taxon>Trametes</taxon>
    </lineage>
</organism>
<proteinExistence type="predicted"/>